<evidence type="ECO:0000313" key="4">
    <source>
        <dbReference type="Proteomes" id="UP000470771"/>
    </source>
</evidence>
<accession>A0A6N9NIN3</accession>
<dbReference type="PROSITE" id="PS50005">
    <property type="entry name" value="TPR"/>
    <property type="match status" value="1"/>
</dbReference>
<evidence type="ECO:0000313" key="3">
    <source>
        <dbReference type="EMBL" id="NBG65057.1"/>
    </source>
</evidence>
<sequence length="831" mass="96453">MSRNYHNLVSHYNGYFNAREILKAENKKLIENHKDDYSQVLPIFIYPTEEQSKALIPQMDIVIEKSSKVIERHSIYHRKKEHVKWIDDTYYLVGQAQFNKGLLVSAEETFLYLYQAFKKEPIRYDGLLWLIRTLIQQKDWEKVDTYTRLLEDDVNFPKEKEGLYNAIYADYLLKKDKDVEKAIPRLEEAVKLTDDKRSKRRYTYILAQLYQKKGYLKKANDLYADVLKLRPDYVMAFNCKINRAIAYDVASNNAEDIKKQLKKMLKDSKNEEFFDQIYYALAELAITQKDEPLAVQYLKKSAQVSTVNVKQKALSYYKLAGIYFNRPDYINAQAYYDSTTIYLPKDHEAYFLADEKNKSLLELVKNLKIVQLQDSLLKISNLSEKEQKRLVNDLIAEYKSKKERERLAEEAAQFAAQNGGGSTINIPGGSSSWYFYNPTSMAFGMSEFKRQWGDRKLQDDWRRSNKQSAFPEPGDDGGNSGSDVASAGVAAKDADPNLDQDTYLKNIPKDYNEKLIAHGKVVEALYNIGLIFKESFEDFPSGINAFERIVEQYDTSQLALPAHYQLYRIYLKQEEKVLAEKHKDWVLENHPFSEYAYIIKNPNYNKQTKATKEKVESFYTATYRLYEYGLYRDVISSCEKADSVFNSDHLKAKFDYLRAKAIGKVRSIDEFKTALKSVIADHPDDPVKEQAQSILDYINKNSSTPVATSIKNSYVVNPEDGHIVLVEVNSSNNKNDNLKNQIAIFNQQFFRNDKFDVSKILIGGNQNMLMIRSFDNKAQAMNYYSLLTRTSDLAEIVNGITYVITNENLRTLFKEKNLSEYITFFNANYKK</sequence>
<organism evidence="3 4">
    <name type="scientific">Acidiluteibacter ferrifornacis</name>
    <dbReference type="NCBI Taxonomy" id="2692424"/>
    <lineage>
        <taxon>Bacteria</taxon>
        <taxon>Pseudomonadati</taxon>
        <taxon>Bacteroidota</taxon>
        <taxon>Flavobacteriia</taxon>
        <taxon>Flavobacteriales</taxon>
        <taxon>Cryomorphaceae</taxon>
        <taxon>Acidiluteibacter</taxon>
    </lineage>
</organism>
<dbReference type="AlphaFoldDB" id="A0A6N9NIN3"/>
<dbReference type="Gene3D" id="1.25.40.10">
    <property type="entry name" value="Tetratricopeptide repeat domain"/>
    <property type="match status" value="2"/>
</dbReference>
<dbReference type="Proteomes" id="UP000470771">
    <property type="component" value="Unassembled WGS sequence"/>
</dbReference>
<dbReference type="InterPro" id="IPR011990">
    <property type="entry name" value="TPR-like_helical_dom_sf"/>
</dbReference>
<comment type="caution">
    <text evidence="3">The sequence shown here is derived from an EMBL/GenBank/DDBJ whole genome shotgun (WGS) entry which is preliminary data.</text>
</comment>
<dbReference type="SUPFAM" id="SSF48452">
    <property type="entry name" value="TPR-like"/>
    <property type="match status" value="1"/>
</dbReference>
<protein>
    <submittedName>
        <fullName evidence="3">Uncharacterized protein</fullName>
    </submittedName>
</protein>
<feature type="compositionally biased region" description="Low complexity" evidence="2">
    <location>
        <begin position="481"/>
        <end position="491"/>
    </location>
</feature>
<keyword evidence="1" id="KW-0802">TPR repeat</keyword>
<name>A0A6N9NIN3_9FLAO</name>
<proteinExistence type="predicted"/>
<evidence type="ECO:0000256" key="1">
    <source>
        <dbReference type="PROSITE-ProRule" id="PRU00339"/>
    </source>
</evidence>
<reference evidence="3 4" key="1">
    <citation type="submission" date="2019-12" db="EMBL/GenBank/DDBJ databases">
        <authorList>
            <person name="Zhao J."/>
        </authorList>
    </citation>
    <scope>NUCLEOTIDE SEQUENCE [LARGE SCALE GENOMIC DNA]</scope>
    <source>
        <strain evidence="3 4">S-15</strain>
    </source>
</reference>
<keyword evidence="4" id="KW-1185">Reference proteome</keyword>
<dbReference type="RefSeq" id="WP_160631789.1">
    <property type="nucleotide sequence ID" value="NZ_WWNE01000003.1"/>
</dbReference>
<dbReference type="EMBL" id="WWNE01000003">
    <property type="protein sequence ID" value="NBG65057.1"/>
    <property type="molecule type" value="Genomic_DNA"/>
</dbReference>
<feature type="repeat" description="TPR" evidence="1">
    <location>
        <begin position="200"/>
        <end position="233"/>
    </location>
</feature>
<feature type="region of interest" description="Disordered" evidence="2">
    <location>
        <begin position="460"/>
        <end position="494"/>
    </location>
</feature>
<evidence type="ECO:0000256" key="2">
    <source>
        <dbReference type="SAM" id="MobiDB-lite"/>
    </source>
</evidence>
<dbReference type="InterPro" id="IPR019734">
    <property type="entry name" value="TPR_rpt"/>
</dbReference>
<gene>
    <name evidence="3" type="ORF">GQN54_02945</name>
</gene>